<dbReference type="Pfam" id="PF08282">
    <property type="entry name" value="Hydrolase_3"/>
    <property type="match status" value="1"/>
</dbReference>
<dbReference type="PANTHER" id="PTHR10000">
    <property type="entry name" value="PHOSPHOSERINE PHOSPHATASE"/>
    <property type="match status" value="1"/>
</dbReference>
<dbReference type="AlphaFoldDB" id="A0A9D1CKZ3"/>
<dbReference type="InterPro" id="IPR023214">
    <property type="entry name" value="HAD_sf"/>
</dbReference>
<dbReference type="GO" id="GO:0005829">
    <property type="term" value="C:cytosol"/>
    <property type="evidence" value="ECO:0007669"/>
    <property type="project" value="TreeGrafter"/>
</dbReference>
<name>A0A9D1CKZ3_9FIRM</name>
<evidence type="ECO:0000313" key="2">
    <source>
        <dbReference type="Proteomes" id="UP000886725"/>
    </source>
</evidence>
<dbReference type="GO" id="GO:0000287">
    <property type="term" value="F:magnesium ion binding"/>
    <property type="evidence" value="ECO:0007669"/>
    <property type="project" value="TreeGrafter"/>
</dbReference>
<proteinExistence type="predicted"/>
<organism evidence="1 2">
    <name type="scientific">Candidatus Faecenecus gallistercoris</name>
    <dbReference type="NCBI Taxonomy" id="2840793"/>
    <lineage>
        <taxon>Bacteria</taxon>
        <taxon>Bacillati</taxon>
        <taxon>Bacillota</taxon>
        <taxon>Bacillota incertae sedis</taxon>
        <taxon>Candidatus Faecenecus</taxon>
    </lineage>
</organism>
<dbReference type="InterPro" id="IPR036412">
    <property type="entry name" value="HAD-like_sf"/>
</dbReference>
<dbReference type="Proteomes" id="UP000886725">
    <property type="component" value="Unassembled WGS sequence"/>
</dbReference>
<dbReference type="SUPFAM" id="SSF56784">
    <property type="entry name" value="HAD-like"/>
    <property type="match status" value="1"/>
</dbReference>
<protein>
    <submittedName>
        <fullName evidence="1">HAD family phosphatase</fullName>
    </submittedName>
</protein>
<evidence type="ECO:0000313" key="1">
    <source>
        <dbReference type="EMBL" id="HIQ65028.1"/>
    </source>
</evidence>
<reference evidence="1" key="2">
    <citation type="journal article" date="2021" name="PeerJ">
        <title>Extensive microbial diversity within the chicken gut microbiome revealed by metagenomics and culture.</title>
        <authorList>
            <person name="Gilroy R."/>
            <person name="Ravi A."/>
            <person name="Getino M."/>
            <person name="Pursley I."/>
            <person name="Horton D.L."/>
            <person name="Alikhan N.F."/>
            <person name="Baker D."/>
            <person name="Gharbi K."/>
            <person name="Hall N."/>
            <person name="Watson M."/>
            <person name="Adriaenssens E.M."/>
            <person name="Foster-Nyarko E."/>
            <person name="Jarju S."/>
            <person name="Secka A."/>
            <person name="Antonio M."/>
            <person name="Oren A."/>
            <person name="Chaudhuri R.R."/>
            <person name="La Ragione R."/>
            <person name="Hildebrand F."/>
            <person name="Pallen M.J."/>
        </authorList>
    </citation>
    <scope>NUCLEOTIDE SEQUENCE</scope>
    <source>
        <strain evidence="1">CHK165-10780</strain>
    </source>
</reference>
<dbReference type="PANTHER" id="PTHR10000:SF8">
    <property type="entry name" value="HAD SUPERFAMILY HYDROLASE-LIKE, TYPE 3"/>
    <property type="match status" value="1"/>
</dbReference>
<dbReference type="GO" id="GO:0016791">
    <property type="term" value="F:phosphatase activity"/>
    <property type="evidence" value="ECO:0007669"/>
    <property type="project" value="TreeGrafter"/>
</dbReference>
<comment type="caution">
    <text evidence="1">The sequence shown here is derived from an EMBL/GenBank/DDBJ whole genome shotgun (WGS) entry which is preliminary data.</text>
</comment>
<sequence>MQLLVSDYDGTLNPSCNPFRIRNLQLNIDAIREFRDNGNKFMISTGRTLPAIRQEIEEHRIPFDYLACNDGSILFDQDYHIVESFYIDSDVAREIVSQIFRTALGEVLCMFDYSGMTQNFDNVLELELVTKLTKFKSDYLRLQEIVAQYPELDIMNFFNINYIKLKNGKSRTIRTVEELIHPDEVVTVGDNLNDLDMLLNYDGYKMPISNPSLFGHQIPTVSSVHKLIQKKLQK</sequence>
<reference evidence="1" key="1">
    <citation type="submission" date="2020-10" db="EMBL/GenBank/DDBJ databases">
        <authorList>
            <person name="Gilroy R."/>
        </authorList>
    </citation>
    <scope>NUCLEOTIDE SEQUENCE</scope>
    <source>
        <strain evidence="1">CHK165-10780</strain>
    </source>
</reference>
<accession>A0A9D1CKZ3</accession>
<dbReference type="EMBL" id="DVFU01000093">
    <property type="protein sequence ID" value="HIQ65028.1"/>
    <property type="molecule type" value="Genomic_DNA"/>
</dbReference>
<dbReference type="Gene3D" id="3.40.50.1000">
    <property type="entry name" value="HAD superfamily/HAD-like"/>
    <property type="match status" value="2"/>
</dbReference>
<dbReference type="Gene3D" id="3.30.1240.10">
    <property type="match status" value="1"/>
</dbReference>
<gene>
    <name evidence="1" type="ORF">IAC85_04740</name>
</gene>